<comment type="subcellular location">
    <subcellularLocation>
        <location evidence="1">Membrane</location>
    </subcellularLocation>
</comment>
<dbReference type="InterPro" id="IPR051692">
    <property type="entry name" value="OMP-like"/>
</dbReference>
<organism evidence="6">
    <name type="scientific">Candidatus Berkiella aquae</name>
    <dbReference type="NCBI Taxonomy" id="295108"/>
    <lineage>
        <taxon>Bacteria</taxon>
        <taxon>Pseudomonadati</taxon>
        <taxon>Pseudomonadota</taxon>
        <taxon>Gammaproteobacteria</taxon>
        <taxon>Candidatus Berkiellales</taxon>
        <taxon>Candidatus Berkiellaceae</taxon>
        <taxon>Candidatus Berkiella</taxon>
    </lineage>
</organism>
<evidence type="ECO:0000313" key="8">
    <source>
        <dbReference type="Proteomes" id="UP000051497"/>
    </source>
</evidence>
<dbReference type="EMBL" id="LKAJ02000001">
    <property type="protein sequence ID" value="MCS5711994.1"/>
    <property type="molecule type" value="Genomic_DNA"/>
</dbReference>
<reference evidence="6" key="1">
    <citation type="submission" date="2015-09" db="EMBL/GenBank/DDBJ databases">
        <title>Draft Genome Sequences of Two Novel Amoeba-resistant Intranuclear Bacteria, Candidatus Berkiella cookevillensis and Candidatus Berkiella aquae.</title>
        <authorList>
            <person name="Mehari Y.T."/>
            <person name="Arivett B.A."/>
            <person name="Farone A.L."/>
            <person name="Gunderson J.H."/>
            <person name="Farone M.B."/>
        </authorList>
    </citation>
    <scope>NUCLEOTIDE SEQUENCE [LARGE SCALE GENOMIC DNA]</scope>
    <source>
        <strain evidence="6">HT99</strain>
    </source>
</reference>
<evidence type="ECO:0000256" key="4">
    <source>
        <dbReference type="SAM" id="SignalP"/>
    </source>
</evidence>
<reference evidence="7" key="3">
    <citation type="submission" date="2021-06" db="EMBL/GenBank/DDBJ databases">
        <title>Genomic Description and Analysis of Intracellular Bacteria, Candidatus Berkiella cookevillensis and Candidatus Berkiella aquae.</title>
        <authorList>
            <person name="Kidane D.T."/>
            <person name="Mehari Y.T."/>
            <person name="Rice F.C."/>
            <person name="Arivett B.A."/>
            <person name="Farone A.L."/>
            <person name="Berk S.G."/>
            <person name="Farone M.B."/>
        </authorList>
    </citation>
    <scope>NUCLEOTIDE SEQUENCE</scope>
    <source>
        <strain evidence="7">HT99</strain>
    </source>
</reference>
<name>A0A0Q9Z0S3_9GAMM</name>
<dbReference type="GO" id="GO:0016020">
    <property type="term" value="C:membrane"/>
    <property type="evidence" value="ECO:0007669"/>
    <property type="project" value="UniProtKB-SubCell"/>
</dbReference>
<protein>
    <submittedName>
        <fullName evidence="7">Outer membrane beta-barrel protein</fullName>
    </submittedName>
    <submittedName>
        <fullName evidence="6">Outer membrane protein A</fullName>
    </submittedName>
</protein>
<evidence type="ECO:0000256" key="1">
    <source>
        <dbReference type="ARBA" id="ARBA00004370"/>
    </source>
</evidence>
<dbReference type="PANTHER" id="PTHR34001:SF3">
    <property type="entry name" value="BLL7405 PROTEIN"/>
    <property type="match status" value="1"/>
</dbReference>
<reference evidence="7" key="2">
    <citation type="journal article" date="2016" name="Genome Announc.">
        <title>Draft Genome Sequences of Two Novel Amoeba-Resistant Intranuclear Bacteria, 'Candidatus Berkiella cookevillensis' and 'Candidatus Berkiella aquae'.</title>
        <authorList>
            <person name="Mehari Y.T."/>
            <person name="Arivett B.A."/>
            <person name="Farone A.L."/>
            <person name="Gunderson J.H."/>
            <person name="Farone M.B."/>
        </authorList>
    </citation>
    <scope>NUCLEOTIDE SEQUENCE</scope>
    <source>
        <strain evidence="7">HT99</strain>
    </source>
</reference>
<feature type="domain" description="Outer membrane protein beta-barrel" evidence="5">
    <location>
        <begin position="8"/>
        <end position="217"/>
    </location>
</feature>
<dbReference type="PANTHER" id="PTHR34001">
    <property type="entry name" value="BLL7405 PROTEIN"/>
    <property type="match status" value="1"/>
</dbReference>
<gene>
    <name evidence="6" type="ORF">HT99x_00179</name>
    <name evidence="7" type="ORF">HT99x_011175</name>
</gene>
<evidence type="ECO:0000256" key="2">
    <source>
        <dbReference type="ARBA" id="ARBA00022729"/>
    </source>
</evidence>
<keyword evidence="8" id="KW-1185">Reference proteome</keyword>
<accession>A0A0Q9Z0S3</accession>
<dbReference type="AlphaFoldDB" id="A0A0Q9Z0S3"/>
<evidence type="ECO:0000313" key="7">
    <source>
        <dbReference type="EMBL" id="MCS5711994.1"/>
    </source>
</evidence>
<keyword evidence="2 4" id="KW-0732">Signal</keyword>
<dbReference type="SUPFAM" id="SSF56925">
    <property type="entry name" value="OMPA-like"/>
    <property type="match status" value="1"/>
</dbReference>
<keyword evidence="3" id="KW-0472">Membrane</keyword>
<evidence type="ECO:0000313" key="6">
    <source>
        <dbReference type="EMBL" id="KRG22641.1"/>
    </source>
</evidence>
<sequence length="246" mass="27041">MKKLGIAICLSSALLAANAQAWEGNWLLGVSGGYAEREGSNSFTFLSATPLAGRQSTISHKQQDNGWIGGVFGGYQMGCERWLLGLELNLDWRDYDDALEFAFTDLANVGWAVSYNYERDWVLGLTARVGYEFTPYLLPYARFGVEYSRDKLKVDAQSSLNAVAHLDNHRNSYRPVIGLGAELPMSGIPVINNISFLSHLAVRMEYDYHGKGRKVTTGGTASDNGSISSSMSPYEQSAIVSLVYNI</sequence>
<feature type="signal peptide" evidence="4">
    <location>
        <begin position="1"/>
        <end position="21"/>
    </location>
</feature>
<dbReference type="OrthoDB" id="6079976at2"/>
<proteinExistence type="predicted"/>
<dbReference type="InterPro" id="IPR027385">
    <property type="entry name" value="Beta-barrel_OMP"/>
</dbReference>
<comment type="caution">
    <text evidence="6">The sequence shown here is derived from an EMBL/GenBank/DDBJ whole genome shotgun (WGS) entry which is preliminary data.</text>
</comment>
<dbReference type="RefSeq" id="WP_075064833.1">
    <property type="nucleotide sequence ID" value="NZ_LKAJ02000001.1"/>
</dbReference>
<dbReference type="Proteomes" id="UP000051497">
    <property type="component" value="Unassembled WGS sequence"/>
</dbReference>
<evidence type="ECO:0000256" key="3">
    <source>
        <dbReference type="ARBA" id="ARBA00023136"/>
    </source>
</evidence>
<dbReference type="Pfam" id="PF13505">
    <property type="entry name" value="OMP_b-brl"/>
    <property type="match status" value="1"/>
</dbReference>
<dbReference type="EMBL" id="LKAJ01000001">
    <property type="protein sequence ID" value="KRG22641.1"/>
    <property type="molecule type" value="Genomic_DNA"/>
</dbReference>
<evidence type="ECO:0000259" key="5">
    <source>
        <dbReference type="Pfam" id="PF13505"/>
    </source>
</evidence>
<feature type="chain" id="PRO_5043129879" evidence="4">
    <location>
        <begin position="22"/>
        <end position="246"/>
    </location>
</feature>
<dbReference type="Gene3D" id="2.40.160.20">
    <property type="match status" value="1"/>
</dbReference>
<dbReference type="InterPro" id="IPR011250">
    <property type="entry name" value="OMP/PagP_B-barrel"/>
</dbReference>